<protein>
    <submittedName>
        <fullName evidence="2">Uncharacterized protein</fullName>
    </submittedName>
</protein>
<evidence type="ECO:0000313" key="2">
    <source>
        <dbReference type="EMBL" id="CAK1553338.1"/>
    </source>
</evidence>
<evidence type="ECO:0000313" key="3">
    <source>
        <dbReference type="Proteomes" id="UP001497472"/>
    </source>
</evidence>
<sequence length="72" mass="8045">MQRPGPLWCWLTALTLGLTTAYTDTEEFLSDLDKPEERSNVFEEGCNADLNILVGTPEPCLGMQRKLHPAPL</sequence>
<feature type="signal peptide" evidence="1">
    <location>
        <begin position="1"/>
        <end position="21"/>
    </location>
</feature>
<proteinExistence type="predicted"/>
<keyword evidence="3" id="KW-1185">Reference proteome</keyword>
<feature type="chain" id="PRO_5043897871" evidence="1">
    <location>
        <begin position="22"/>
        <end position="72"/>
    </location>
</feature>
<gene>
    <name evidence="2" type="ORF">LNINA_LOCUS12344</name>
</gene>
<dbReference type="EMBL" id="CAVLEF010000218">
    <property type="protein sequence ID" value="CAK1553338.1"/>
    <property type="molecule type" value="Genomic_DNA"/>
</dbReference>
<comment type="caution">
    <text evidence="2">The sequence shown here is derived from an EMBL/GenBank/DDBJ whole genome shotgun (WGS) entry which is preliminary data.</text>
</comment>
<dbReference type="Proteomes" id="UP001497472">
    <property type="component" value="Unassembled WGS sequence"/>
</dbReference>
<name>A0AAV1JYW5_9NEOP</name>
<dbReference type="AlphaFoldDB" id="A0AAV1JYW5"/>
<organism evidence="2 3">
    <name type="scientific">Leptosia nina</name>
    <dbReference type="NCBI Taxonomy" id="320188"/>
    <lineage>
        <taxon>Eukaryota</taxon>
        <taxon>Metazoa</taxon>
        <taxon>Ecdysozoa</taxon>
        <taxon>Arthropoda</taxon>
        <taxon>Hexapoda</taxon>
        <taxon>Insecta</taxon>
        <taxon>Pterygota</taxon>
        <taxon>Neoptera</taxon>
        <taxon>Endopterygota</taxon>
        <taxon>Lepidoptera</taxon>
        <taxon>Glossata</taxon>
        <taxon>Ditrysia</taxon>
        <taxon>Papilionoidea</taxon>
        <taxon>Pieridae</taxon>
        <taxon>Pierinae</taxon>
        <taxon>Leptosia</taxon>
    </lineage>
</organism>
<reference evidence="2 3" key="1">
    <citation type="submission" date="2023-11" db="EMBL/GenBank/DDBJ databases">
        <authorList>
            <person name="Okamura Y."/>
        </authorList>
    </citation>
    <scope>NUCLEOTIDE SEQUENCE [LARGE SCALE GENOMIC DNA]</scope>
</reference>
<evidence type="ECO:0000256" key="1">
    <source>
        <dbReference type="SAM" id="SignalP"/>
    </source>
</evidence>
<keyword evidence="1" id="KW-0732">Signal</keyword>
<accession>A0AAV1JYW5</accession>